<protein>
    <submittedName>
        <fullName evidence="2">Uncharacterized protein</fullName>
    </submittedName>
</protein>
<keyword evidence="1" id="KW-0472">Membrane</keyword>
<feature type="transmembrane region" description="Helical" evidence="1">
    <location>
        <begin position="44"/>
        <end position="62"/>
    </location>
</feature>
<reference evidence="2" key="1">
    <citation type="journal article" date="2021" name="Proc. Natl. Acad. Sci. U.S.A.">
        <title>A Catalog of Tens of Thousands of Viruses from Human Metagenomes Reveals Hidden Associations with Chronic Diseases.</title>
        <authorList>
            <person name="Tisza M.J."/>
            <person name="Buck C.B."/>
        </authorList>
    </citation>
    <scope>NUCLEOTIDE SEQUENCE</scope>
    <source>
        <strain evidence="2">CtabX13</strain>
    </source>
</reference>
<keyword evidence="1" id="KW-0812">Transmembrane</keyword>
<evidence type="ECO:0000313" key="2">
    <source>
        <dbReference type="EMBL" id="DAD74326.1"/>
    </source>
</evidence>
<keyword evidence="1" id="KW-1133">Transmembrane helix</keyword>
<organism evidence="2">
    <name type="scientific">Siphoviridae sp. ctabX13</name>
    <dbReference type="NCBI Taxonomy" id="2826389"/>
    <lineage>
        <taxon>Viruses</taxon>
        <taxon>Duplodnaviria</taxon>
        <taxon>Heunggongvirae</taxon>
        <taxon>Uroviricota</taxon>
        <taxon>Caudoviricetes</taxon>
    </lineage>
</organism>
<proteinExistence type="predicted"/>
<dbReference type="EMBL" id="BK014758">
    <property type="protein sequence ID" value="DAD74326.1"/>
    <property type="molecule type" value="Genomic_DNA"/>
</dbReference>
<accession>A0A8S5LWC6</accession>
<name>A0A8S5LWC6_9CAUD</name>
<evidence type="ECO:0000256" key="1">
    <source>
        <dbReference type="SAM" id="Phobius"/>
    </source>
</evidence>
<sequence>MFFYNSSFPTFFIFVKPSWRKPCKYYILAIDELFCIGEPLCSPISYLIVINVYVFFALKKALK</sequence>